<keyword evidence="2" id="KW-1185">Reference proteome</keyword>
<name>M2SNT9_COCSN</name>
<proteinExistence type="predicted"/>
<gene>
    <name evidence="1" type="ORF">COCSADRAFT_41379</name>
</gene>
<reference evidence="2" key="2">
    <citation type="journal article" date="2013" name="PLoS Genet.">
        <title>Comparative genome structure, secondary metabolite, and effector coding capacity across Cochliobolus pathogens.</title>
        <authorList>
            <person name="Condon B.J."/>
            <person name="Leng Y."/>
            <person name="Wu D."/>
            <person name="Bushley K.E."/>
            <person name="Ohm R.A."/>
            <person name="Otillar R."/>
            <person name="Martin J."/>
            <person name="Schackwitz W."/>
            <person name="Grimwood J."/>
            <person name="MohdZainudin N."/>
            <person name="Xue C."/>
            <person name="Wang R."/>
            <person name="Manning V.A."/>
            <person name="Dhillon B."/>
            <person name="Tu Z.J."/>
            <person name="Steffenson B.J."/>
            <person name="Salamov A."/>
            <person name="Sun H."/>
            <person name="Lowry S."/>
            <person name="LaButti K."/>
            <person name="Han J."/>
            <person name="Copeland A."/>
            <person name="Lindquist E."/>
            <person name="Barry K."/>
            <person name="Schmutz J."/>
            <person name="Baker S.E."/>
            <person name="Ciuffetti L.M."/>
            <person name="Grigoriev I.V."/>
            <person name="Zhong S."/>
            <person name="Turgeon B.G."/>
        </authorList>
    </citation>
    <scope>NUCLEOTIDE SEQUENCE [LARGE SCALE GENOMIC DNA]</scope>
    <source>
        <strain evidence="2">ND90Pr / ATCC 201652</strain>
    </source>
</reference>
<dbReference type="Proteomes" id="UP000016934">
    <property type="component" value="Unassembled WGS sequence"/>
</dbReference>
<feature type="non-terminal residue" evidence="1">
    <location>
        <position position="1"/>
    </location>
</feature>
<dbReference type="AlphaFoldDB" id="M2SNT9"/>
<dbReference type="HOGENOM" id="CLU_2644613_0_0_1"/>
<organism evidence="1 2">
    <name type="scientific">Cochliobolus sativus (strain ND90Pr / ATCC 201652)</name>
    <name type="common">Common root rot and spot blotch fungus</name>
    <name type="synonym">Bipolaris sorokiniana</name>
    <dbReference type="NCBI Taxonomy" id="665912"/>
    <lineage>
        <taxon>Eukaryota</taxon>
        <taxon>Fungi</taxon>
        <taxon>Dikarya</taxon>
        <taxon>Ascomycota</taxon>
        <taxon>Pezizomycotina</taxon>
        <taxon>Dothideomycetes</taxon>
        <taxon>Pleosporomycetidae</taxon>
        <taxon>Pleosporales</taxon>
        <taxon>Pleosporineae</taxon>
        <taxon>Pleosporaceae</taxon>
        <taxon>Bipolaris</taxon>
    </lineage>
</organism>
<sequence>TTKNPRDVVAGCRHRSHCSLLSGTLVPLAWLDTPQPTTFVVGSLTASDALTTRAPRLHSARRLTMLKVKNIPVGHRQ</sequence>
<protein>
    <submittedName>
        <fullName evidence="1">Uncharacterized protein</fullName>
    </submittedName>
</protein>
<reference evidence="1 2" key="1">
    <citation type="journal article" date="2012" name="PLoS Pathog.">
        <title>Diverse lifestyles and strategies of plant pathogenesis encoded in the genomes of eighteen Dothideomycetes fungi.</title>
        <authorList>
            <person name="Ohm R.A."/>
            <person name="Feau N."/>
            <person name="Henrissat B."/>
            <person name="Schoch C.L."/>
            <person name="Horwitz B.A."/>
            <person name="Barry K.W."/>
            <person name="Condon B.J."/>
            <person name="Copeland A.C."/>
            <person name="Dhillon B."/>
            <person name="Glaser F."/>
            <person name="Hesse C.N."/>
            <person name="Kosti I."/>
            <person name="LaButti K."/>
            <person name="Lindquist E.A."/>
            <person name="Lucas S."/>
            <person name="Salamov A.A."/>
            <person name="Bradshaw R.E."/>
            <person name="Ciuffetti L."/>
            <person name="Hamelin R.C."/>
            <person name="Kema G.H.J."/>
            <person name="Lawrence C."/>
            <person name="Scott J.A."/>
            <person name="Spatafora J.W."/>
            <person name="Turgeon B.G."/>
            <person name="de Wit P.J.G.M."/>
            <person name="Zhong S."/>
            <person name="Goodwin S.B."/>
            <person name="Grigoriev I.V."/>
        </authorList>
    </citation>
    <scope>NUCLEOTIDE SEQUENCE [LARGE SCALE GENOMIC DNA]</scope>
    <source>
        <strain evidence="2">ND90Pr / ATCC 201652</strain>
    </source>
</reference>
<dbReference type="GeneID" id="19139974"/>
<evidence type="ECO:0000313" key="1">
    <source>
        <dbReference type="EMBL" id="EMD58806.1"/>
    </source>
</evidence>
<dbReference type="EMBL" id="KB445654">
    <property type="protein sequence ID" value="EMD58806.1"/>
    <property type="molecule type" value="Genomic_DNA"/>
</dbReference>
<evidence type="ECO:0000313" key="2">
    <source>
        <dbReference type="Proteomes" id="UP000016934"/>
    </source>
</evidence>
<accession>M2SNT9</accession>
<dbReference type="KEGG" id="bsc:COCSADRAFT_41379"/>
<dbReference type="RefSeq" id="XP_007705213.1">
    <property type="nucleotide sequence ID" value="XM_007707023.1"/>
</dbReference>
<dbReference type="OrthoDB" id="10359405at2759"/>